<dbReference type="AlphaFoldDB" id="X0X7R8"/>
<comment type="caution">
    <text evidence="1">The sequence shown here is derived from an EMBL/GenBank/DDBJ whole genome shotgun (WGS) entry which is preliminary data.</text>
</comment>
<reference evidence="1" key="1">
    <citation type="journal article" date="2014" name="Front. Microbiol.">
        <title>High frequency of phylogenetically diverse reductive dehalogenase-homologous genes in deep subseafloor sedimentary metagenomes.</title>
        <authorList>
            <person name="Kawai M."/>
            <person name="Futagami T."/>
            <person name="Toyoda A."/>
            <person name="Takaki Y."/>
            <person name="Nishi S."/>
            <person name="Hori S."/>
            <person name="Arai W."/>
            <person name="Tsubouchi T."/>
            <person name="Morono Y."/>
            <person name="Uchiyama I."/>
            <person name="Ito T."/>
            <person name="Fujiyama A."/>
            <person name="Inagaki F."/>
            <person name="Takami H."/>
        </authorList>
    </citation>
    <scope>NUCLEOTIDE SEQUENCE</scope>
    <source>
        <strain evidence="1">Expedition CK06-06</strain>
    </source>
</reference>
<proteinExistence type="predicted"/>
<dbReference type="EMBL" id="BARS01046041">
    <property type="protein sequence ID" value="GAG39284.1"/>
    <property type="molecule type" value="Genomic_DNA"/>
</dbReference>
<evidence type="ECO:0000313" key="1">
    <source>
        <dbReference type="EMBL" id="GAG39284.1"/>
    </source>
</evidence>
<sequence>MDNIIPHPTSTLARSDRDKARENLARQLRTNQMMRESARERINASEIIDDIKGLYAQFIGSATESTR</sequence>
<gene>
    <name evidence="1" type="ORF">S01H1_69351</name>
</gene>
<feature type="non-terminal residue" evidence="1">
    <location>
        <position position="67"/>
    </location>
</feature>
<name>X0X7R8_9ZZZZ</name>
<accession>X0X7R8</accession>
<protein>
    <submittedName>
        <fullName evidence="1">Uncharacterized protein</fullName>
    </submittedName>
</protein>
<organism evidence="1">
    <name type="scientific">marine sediment metagenome</name>
    <dbReference type="NCBI Taxonomy" id="412755"/>
    <lineage>
        <taxon>unclassified sequences</taxon>
        <taxon>metagenomes</taxon>
        <taxon>ecological metagenomes</taxon>
    </lineage>
</organism>